<sequence>MGIVKALMMEMEEAQWEASDVTFFCPECKSEVDGTVELPVVYDDGDSTHLPVNVQCFSGGHNFDGWVKTDWDSCEIELDDYPEKTITTDPMRGFASDYDDYDHEYYEWLEQQELLSRPVYRAFNQTIGDVKALTAQVLLDDQSQMLARMLLAQSITALEAFLADTLILTVANHPKAQEKLLGSKSLGIGSKKFELADAIGVEDFAKTRLLEYLRAVSFHDVQKANSLFRVGLGINILPEGEELEIIQKAIKMRHDCVHRNGVDRETGELHQIDQALLLSLATTLENLVRSVDQKVDDIDAPM</sequence>
<dbReference type="STRING" id="1300350.Z948_1784"/>
<protein>
    <recommendedName>
        <fullName evidence="3">RiboL-PSP-HEPN domain-containing protein</fullName>
    </recommendedName>
</protein>
<proteinExistence type="predicted"/>
<dbReference type="RefSeq" id="WP_025059182.1">
    <property type="nucleotide sequence ID" value="NZ_JAMC01000001.1"/>
</dbReference>
<evidence type="ECO:0008006" key="3">
    <source>
        <dbReference type="Google" id="ProtNLM"/>
    </source>
</evidence>
<dbReference type="Proteomes" id="UP000027734">
    <property type="component" value="Unassembled WGS sequence"/>
</dbReference>
<dbReference type="OrthoDB" id="119238at2"/>
<comment type="caution">
    <text evidence="1">The sequence shown here is derived from an EMBL/GenBank/DDBJ whole genome shotgun (WGS) entry which is preliminary data.</text>
</comment>
<name>A0A073IMZ1_9RHOB</name>
<accession>A0A073IMZ1</accession>
<dbReference type="AlphaFoldDB" id="A0A073IMZ1"/>
<dbReference type="eggNOG" id="ENOG502Z9V1">
    <property type="taxonomic scope" value="Bacteria"/>
</dbReference>
<reference evidence="1 2" key="1">
    <citation type="submission" date="2014-01" db="EMBL/GenBank/DDBJ databases">
        <title>Sulfitobacter donghicola JCM 14565 Genome Sequencing.</title>
        <authorList>
            <person name="Lai Q."/>
            <person name="Hong Z."/>
        </authorList>
    </citation>
    <scope>NUCLEOTIDE SEQUENCE [LARGE SCALE GENOMIC DNA]</scope>
    <source>
        <strain evidence="1 2">JCM 14565</strain>
    </source>
</reference>
<dbReference type="EMBL" id="JAMC01000001">
    <property type="protein sequence ID" value="KEJ91079.1"/>
    <property type="molecule type" value="Genomic_DNA"/>
</dbReference>
<gene>
    <name evidence="1" type="ORF">DSW25_02495</name>
</gene>
<evidence type="ECO:0000313" key="1">
    <source>
        <dbReference type="EMBL" id="KEJ91079.1"/>
    </source>
</evidence>
<organism evidence="1 2">
    <name type="scientific">Sulfitobacter donghicola DSW-25 = KCTC 12864 = JCM 14565</name>
    <dbReference type="NCBI Taxonomy" id="1300350"/>
    <lineage>
        <taxon>Bacteria</taxon>
        <taxon>Pseudomonadati</taxon>
        <taxon>Pseudomonadota</taxon>
        <taxon>Alphaproteobacteria</taxon>
        <taxon>Rhodobacterales</taxon>
        <taxon>Roseobacteraceae</taxon>
        <taxon>Sulfitobacter</taxon>
    </lineage>
</organism>
<evidence type="ECO:0000313" key="2">
    <source>
        <dbReference type="Proteomes" id="UP000027734"/>
    </source>
</evidence>
<keyword evidence="2" id="KW-1185">Reference proteome</keyword>